<organism evidence="3 4">
    <name type="scientific">Discina gigas</name>
    <dbReference type="NCBI Taxonomy" id="1032678"/>
    <lineage>
        <taxon>Eukaryota</taxon>
        <taxon>Fungi</taxon>
        <taxon>Dikarya</taxon>
        <taxon>Ascomycota</taxon>
        <taxon>Pezizomycotina</taxon>
        <taxon>Pezizomycetes</taxon>
        <taxon>Pezizales</taxon>
        <taxon>Discinaceae</taxon>
        <taxon>Discina</taxon>
    </lineage>
</organism>
<keyword evidence="2" id="KW-0677">Repeat</keyword>
<evidence type="ECO:0000313" key="4">
    <source>
        <dbReference type="Proteomes" id="UP001447188"/>
    </source>
</evidence>
<dbReference type="PANTHER" id="PTHR46093:SF18">
    <property type="entry name" value="FIBRONECTIN TYPE-III DOMAIN-CONTAINING PROTEIN"/>
    <property type="match status" value="1"/>
</dbReference>
<dbReference type="InterPro" id="IPR015915">
    <property type="entry name" value="Kelch-typ_b-propeller"/>
</dbReference>
<keyword evidence="1" id="KW-0880">Kelch repeat</keyword>
<dbReference type="EMBL" id="JBBBZM010000075">
    <property type="protein sequence ID" value="KAL0635187.1"/>
    <property type="molecule type" value="Genomic_DNA"/>
</dbReference>
<accession>A0ABR3GHE1</accession>
<evidence type="ECO:0000313" key="3">
    <source>
        <dbReference type="EMBL" id="KAL0635187.1"/>
    </source>
</evidence>
<comment type="caution">
    <text evidence="3">The sequence shown here is derived from an EMBL/GenBank/DDBJ whole genome shotgun (WGS) entry which is preliminary data.</text>
</comment>
<dbReference type="Proteomes" id="UP001447188">
    <property type="component" value="Unassembled WGS sequence"/>
</dbReference>
<dbReference type="Gene3D" id="2.120.10.80">
    <property type="entry name" value="Kelch-type beta propeller"/>
    <property type="match status" value="2"/>
</dbReference>
<evidence type="ECO:0000256" key="1">
    <source>
        <dbReference type="ARBA" id="ARBA00022441"/>
    </source>
</evidence>
<evidence type="ECO:0008006" key="5">
    <source>
        <dbReference type="Google" id="ProtNLM"/>
    </source>
</evidence>
<proteinExistence type="predicted"/>
<keyword evidence="4" id="KW-1185">Reference proteome</keyword>
<name>A0ABR3GHE1_9PEZI</name>
<gene>
    <name evidence="3" type="ORF">Q9L58_005833</name>
</gene>
<reference evidence="3 4" key="1">
    <citation type="submission" date="2024-02" db="EMBL/GenBank/DDBJ databases">
        <title>Discinaceae phylogenomics.</title>
        <authorList>
            <person name="Dirks A.C."/>
            <person name="James T.Y."/>
        </authorList>
    </citation>
    <scope>NUCLEOTIDE SEQUENCE [LARGE SCALE GENOMIC DNA]</scope>
    <source>
        <strain evidence="3 4">ACD0624</strain>
    </source>
</reference>
<dbReference type="PANTHER" id="PTHR46093">
    <property type="entry name" value="ACYL-COA-BINDING DOMAIN-CONTAINING PROTEIN 5"/>
    <property type="match status" value="1"/>
</dbReference>
<dbReference type="SUPFAM" id="SSF117281">
    <property type="entry name" value="Kelch motif"/>
    <property type="match status" value="1"/>
</dbReference>
<sequence>MLKDWIYVDFSVGTMADALPGGRVNRMKPFGIDLRYPFAPVNTSYSSNTYFLVPTVPDLPATIRGALWVDKNEKIYKYGGYFLDKSLWNSTGHDLDTRPSELWALETANRTWSKLPPPGGSPVVGARSGGVASSADLGLGFYAGGSLNNMTDSQFGNWTNKLEPVLNTLLTYDMEQNSFTNTTIPFDPFTLSSLVYVPVGQKGILLFLGGISVSDGAFNGSTNTTRNRDMDYINIYDIAKKAWYLQRASGYIPRDRYWFCTAVAVAADNSSYNIIIHGGLSLSSHEAFADTYVLSLPSFVFFRVDNAMDQVRRYDHTCHLRNNKLFVLGGRDVDQEMRSWIGWENGACDPNGFVNVLDVNTFSWDASYDPADTGEYLVHKSIYRVIGGK</sequence>
<evidence type="ECO:0000256" key="2">
    <source>
        <dbReference type="ARBA" id="ARBA00022737"/>
    </source>
</evidence>
<protein>
    <recommendedName>
        <fullName evidence="5">Kelch repeat protein</fullName>
    </recommendedName>
</protein>